<feature type="domain" description="DUF6644" evidence="2">
    <location>
        <begin position="28"/>
        <end position="156"/>
    </location>
</feature>
<reference evidence="3 4" key="1">
    <citation type="submission" date="2019-08" db="EMBL/GenBank/DDBJ databases">
        <title>Amphibian skin-associated Pigmentiphaga: genome sequence and occurrence across geography and hosts.</title>
        <authorList>
            <person name="Bletz M.C."/>
            <person name="Bunk B."/>
            <person name="Sproeer C."/>
            <person name="Biwer P."/>
            <person name="Reiter S."/>
            <person name="Rabemananjara F.C.E."/>
            <person name="Schulz S."/>
            <person name="Overmann J."/>
            <person name="Vences M."/>
        </authorList>
    </citation>
    <scope>NUCLEOTIDE SEQUENCE [LARGE SCALE GENOMIC DNA]</scope>
    <source>
        <strain evidence="3 4">Mada1488</strain>
    </source>
</reference>
<keyword evidence="1" id="KW-1133">Transmembrane helix</keyword>
<evidence type="ECO:0000313" key="3">
    <source>
        <dbReference type="EMBL" id="QEI06528.1"/>
    </source>
</evidence>
<dbReference type="EMBL" id="CP043046">
    <property type="protein sequence ID" value="QEI06528.1"/>
    <property type="molecule type" value="Genomic_DNA"/>
</dbReference>
<evidence type="ECO:0000256" key="1">
    <source>
        <dbReference type="SAM" id="Phobius"/>
    </source>
</evidence>
<feature type="transmembrane region" description="Helical" evidence="1">
    <location>
        <begin position="25"/>
        <end position="47"/>
    </location>
</feature>
<keyword evidence="1" id="KW-0472">Membrane</keyword>
<gene>
    <name evidence="3" type="ORF">FXN63_12320</name>
</gene>
<proteinExistence type="predicted"/>
<evidence type="ECO:0000259" key="2">
    <source>
        <dbReference type="Pfam" id="PF20349"/>
    </source>
</evidence>
<dbReference type="AlphaFoldDB" id="A0A5C0AW45"/>
<feature type="transmembrane region" description="Helical" evidence="1">
    <location>
        <begin position="135"/>
        <end position="154"/>
    </location>
</feature>
<keyword evidence="4" id="KW-1185">Reference proteome</keyword>
<feature type="transmembrane region" description="Helical" evidence="1">
    <location>
        <begin position="95"/>
        <end position="114"/>
    </location>
</feature>
<dbReference type="Pfam" id="PF20349">
    <property type="entry name" value="DUF6644"/>
    <property type="match status" value="1"/>
</dbReference>
<evidence type="ECO:0000313" key="4">
    <source>
        <dbReference type="Proteomes" id="UP000325161"/>
    </source>
</evidence>
<organism evidence="3 4">
    <name type="scientific">Pigmentiphaga aceris</name>
    <dbReference type="NCBI Taxonomy" id="1940612"/>
    <lineage>
        <taxon>Bacteria</taxon>
        <taxon>Pseudomonadati</taxon>
        <taxon>Pseudomonadota</taxon>
        <taxon>Betaproteobacteria</taxon>
        <taxon>Burkholderiales</taxon>
        <taxon>Alcaligenaceae</taxon>
        <taxon>Pigmentiphaga</taxon>
    </lineage>
</organism>
<keyword evidence="1" id="KW-0812">Transmembrane</keyword>
<name>A0A5C0AW45_9BURK</name>
<dbReference type="KEGG" id="pacr:FXN63_12320"/>
<accession>A0A5C0AW45</accession>
<protein>
    <submittedName>
        <fullName evidence="3">DUF2214 domain-containing protein</fullName>
    </submittedName>
</protein>
<dbReference type="OrthoDB" id="8537176at2"/>
<dbReference type="RefSeq" id="WP_148815215.1">
    <property type="nucleotide sequence ID" value="NZ_CP043046.1"/>
</dbReference>
<dbReference type="Proteomes" id="UP000325161">
    <property type="component" value="Chromosome"/>
</dbReference>
<feature type="transmembrane region" description="Helical" evidence="1">
    <location>
        <begin position="68"/>
        <end position="89"/>
    </location>
</feature>
<dbReference type="InterPro" id="IPR046586">
    <property type="entry name" value="DUF6644"/>
</dbReference>
<sequence length="157" mass="16756">MDIIWTWLGQLPHALLLQRSSTSYLLVNAAHIAALGVLLGSIMSLDLRLLGGFRQVPLAVIGPFLSRMAAWGLGLAVLTGFLLFSVRPAEYADNLAFLCKVGLVALAVLNAWAVHAGPRWREALAAGKASSGLRVQALCSIVLWLAAVVAGRWIGFL</sequence>